<evidence type="ECO:0000313" key="2">
    <source>
        <dbReference type="EMBL" id="GGD88052.1"/>
    </source>
</evidence>
<dbReference type="Gene3D" id="1.25.40.390">
    <property type="match status" value="2"/>
</dbReference>
<keyword evidence="1" id="KW-0732">Signal</keyword>
<evidence type="ECO:0008006" key="4">
    <source>
        <dbReference type="Google" id="ProtNLM"/>
    </source>
</evidence>
<dbReference type="InterPro" id="IPR041662">
    <property type="entry name" value="SusD-like_2"/>
</dbReference>
<comment type="caution">
    <text evidence="2">The sequence shown here is derived from an EMBL/GenBank/DDBJ whole genome shotgun (WGS) entry which is preliminary data.</text>
</comment>
<dbReference type="SUPFAM" id="SSF48452">
    <property type="entry name" value="TPR-like"/>
    <property type="match status" value="1"/>
</dbReference>
<dbReference type="Proteomes" id="UP000652231">
    <property type="component" value="Unassembled WGS sequence"/>
</dbReference>
<evidence type="ECO:0000313" key="3">
    <source>
        <dbReference type="Proteomes" id="UP000652231"/>
    </source>
</evidence>
<accession>A0A8J2V9J0</accession>
<dbReference type="EMBL" id="BMGK01000003">
    <property type="protein sequence ID" value="GGD88052.1"/>
    <property type="molecule type" value="Genomic_DNA"/>
</dbReference>
<dbReference type="AlphaFoldDB" id="A0A8J2V9J0"/>
<dbReference type="Pfam" id="PF12771">
    <property type="entry name" value="SusD-like_2"/>
    <property type="match status" value="1"/>
</dbReference>
<keyword evidence="3" id="KW-1185">Reference proteome</keyword>
<name>A0A8J2V9J0_9FLAO</name>
<protein>
    <recommendedName>
        <fullName evidence="4">SusD/RagB family nutrient-binding outer membrane lipoprotein</fullName>
    </recommendedName>
</protein>
<reference evidence="2" key="2">
    <citation type="submission" date="2020-09" db="EMBL/GenBank/DDBJ databases">
        <authorList>
            <person name="Sun Q."/>
            <person name="Zhou Y."/>
        </authorList>
    </citation>
    <scope>NUCLEOTIDE SEQUENCE</scope>
    <source>
        <strain evidence="2">CGMCC 1.12924</strain>
    </source>
</reference>
<feature type="signal peptide" evidence="1">
    <location>
        <begin position="1"/>
        <end position="21"/>
    </location>
</feature>
<organism evidence="2 3">
    <name type="scientific">Planktosalinus lacus</name>
    <dbReference type="NCBI Taxonomy" id="1526573"/>
    <lineage>
        <taxon>Bacteria</taxon>
        <taxon>Pseudomonadati</taxon>
        <taxon>Bacteroidota</taxon>
        <taxon>Flavobacteriia</taxon>
        <taxon>Flavobacteriales</taxon>
        <taxon>Flavobacteriaceae</taxon>
        <taxon>Planktosalinus</taxon>
    </lineage>
</organism>
<feature type="chain" id="PRO_5035153287" description="SusD/RagB family nutrient-binding outer membrane lipoprotein" evidence="1">
    <location>
        <begin position="22"/>
        <end position="559"/>
    </location>
</feature>
<dbReference type="RefSeq" id="WP_188440121.1">
    <property type="nucleotide sequence ID" value="NZ_BMGK01000003.1"/>
</dbReference>
<sequence>MKKIKIFILATIGLFTFNACETTEMDLIDSPNSLTPDQADIDFFINDIQIGFARTVLNFGALGSQTTRIDYMDGGGGNYNTAYSPVSFNGVWSSSYSQVIKDIRTMNPLAEEIGLTKHIAVGQVIESYLMLTLVDFFGDVPYSEAFDATNLEPNPDSGAAIYAAVLELLDEAIANFEAESPSHAWDPYYSNNYDNWIKVANTLKMKAYIQTRLVDNNAVASFQQIVNSGNYITSNSENFVFNFGTEALEPDSRHPGYAAAYQSTGTAGYPSTWLMDLMKNDKSIPDPRIRYYFYRQRANLPTNANQQFELIRCAVEPIPAHYAAVGAVYCYPGYPNSADAEGYWGRDHGNREGLPPDGRLKTARGLYPVGGRFDDNAFQGINNIEQGARGNGISPILLSSTVDFWRAEAALFGGSGNATTHLVNGVQKSINYVRSFEQRHVNEFDESFIPPASDDATYIAEVTANMNAASGNAGKLDVLAKEFFISLYGNGVDAYNFYRRTGSPRDIQPHLEANAGSFIRSHYYPANSANNNVNISQKQDVTTRVFWDTNPIDGFPQNN</sequence>
<proteinExistence type="predicted"/>
<dbReference type="InterPro" id="IPR024302">
    <property type="entry name" value="SusD-like"/>
</dbReference>
<dbReference type="Pfam" id="PF12741">
    <property type="entry name" value="SusD-like"/>
    <property type="match status" value="1"/>
</dbReference>
<reference evidence="2" key="1">
    <citation type="journal article" date="2014" name="Int. J. Syst. Evol. Microbiol.">
        <title>Complete genome sequence of Corynebacterium casei LMG S-19264T (=DSM 44701T), isolated from a smear-ripened cheese.</title>
        <authorList>
            <consortium name="US DOE Joint Genome Institute (JGI-PGF)"/>
            <person name="Walter F."/>
            <person name="Albersmeier A."/>
            <person name="Kalinowski J."/>
            <person name="Ruckert C."/>
        </authorList>
    </citation>
    <scope>NUCLEOTIDE SEQUENCE</scope>
    <source>
        <strain evidence="2">CGMCC 1.12924</strain>
    </source>
</reference>
<gene>
    <name evidence="2" type="ORF">GCM10011312_10010</name>
</gene>
<dbReference type="InterPro" id="IPR011990">
    <property type="entry name" value="TPR-like_helical_dom_sf"/>
</dbReference>
<evidence type="ECO:0000256" key="1">
    <source>
        <dbReference type="SAM" id="SignalP"/>
    </source>
</evidence>